<evidence type="ECO:0000256" key="5">
    <source>
        <dbReference type="ARBA" id="ARBA00022679"/>
    </source>
</evidence>
<organism evidence="12 13">
    <name type="scientific">Rhamnusium bicolor</name>
    <dbReference type="NCBI Taxonomy" id="1586634"/>
    <lineage>
        <taxon>Eukaryota</taxon>
        <taxon>Metazoa</taxon>
        <taxon>Ecdysozoa</taxon>
        <taxon>Arthropoda</taxon>
        <taxon>Hexapoda</taxon>
        <taxon>Insecta</taxon>
        <taxon>Pterygota</taxon>
        <taxon>Neoptera</taxon>
        <taxon>Endopterygota</taxon>
        <taxon>Coleoptera</taxon>
        <taxon>Polyphaga</taxon>
        <taxon>Cucujiformia</taxon>
        <taxon>Chrysomeloidea</taxon>
        <taxon>Cerambycidae</taxon>
        <taxon>Lepturinae</taxon>
        <taxon>Rhagiini</taxon>
        <taxon>Rhamnusium</taxon>
    </lineage>
</organism>
<dbReference type="GO" id="GO:0043161">
    <property type="term" value="P:proteasome-mediated ubiquitin-dependent protein catabolic process"/>
    <property type="evidence" value="ECO:0007669"/>
    <property type="project" value="TreeGrafter"/>
</dbReference>
<evidence type="ECO:0000259" key="11">
    <source>
        <dbReference type="PROSITE" id="PS51081"/>
    </source>
</evidence>
<dbReference type="EMBL" id="JANEYF010005628">
    <property type="protein sequence ID" value="KAJ8927495.1"/>
    <property type="molecule type" value="Genomic_DNA"/>
</dbReference>
<keyword evidence="9" id="KW-0862">Zinc</keyword>
<keyword evidence="7 10" id="KW-0863">Zinc-finger</keyword>
<dbReference type="EC" id="2.3.2.27" evidence="4"/>
<dbReference type="FunFam" id="3.30.40.10:FF:000041">
    <property type="entry name" value="E3 ubiquitin-protein ligase SINAT3"/>
    <property type="match status" value="1"/>
</dbReference>
<feature type="domain" description="SIAH-type" evidence="11">
    <location>
        <begin position="39"/>
        <end position="102"/>
    </location>
</feature>
<protein>
    <recommendedName>
        <fullName evidence="4">RING-type E3 ubiquitin transferase</fullName>
        <ecNumber evidence="4">2.3.2.27</ecNumber>
    </recommendedName>
</protein>
<name>A0AAV8WMJ9_9CUCU</name>
<dbReference type="GO" id="GO:0008270">
    <property type="term" value="F:zinc ion binding"/>
    <property type="evidence" value="ECO:0007669"/>
    <property type="project" value="UniProtKB-KW"/>
</dbReference>
<dbReference type="Gene3D" id="3.30.40.10">
    <property type="entry name" value="Zinc/RING finger domain, C3HC4 (zinc finger)"/>
    <property type="match status" value="1"/>
</dbReference>
<dbReference type="PANTHER" id="PTHR45877:SF2">
    <property type="entry name" value="E3 UBIQUITIN-PROTEIN LIGASE SINA-RELATED"/>
    <property type="match status" value="1"/>
</dbReference>
<comment type="caution">
    <text evidence="12">The sequence shown here is derived from an EMBL/GenBank/DDBJ whole genome shotgun (WGS) entry which is preliminary data.</text>
</comment>
<evidence type="ECO:0000256" key="4">
    <source>
        <dbReference type="ARBA" id="ARBA00012483"/>
    </source>
</evidence>
<evidence type="ECO:0000256" key="7">
    <source>
        <dbReference type="ARBA" id="ARBA00022771"/>
    </source>
</evidence>
<evidence type="ECO:0000313" key="13">
    <source>
        <dbReference type="Proteomes" id="UP001162156"/>
    </source>
</evidence>
<dbReference type="GO" id="GO:0005737">
    <property type="term" value="C:cytoplasm"/>
    <property type="evidence" value="ECO:0007669"/>
    <property type="project" value="TreeGrafter"/>
</dbReference>
<dbReference type="AlphaFoldDB" id="A0AAV8WMJ9"/>
<dbReference type="Pfam" id="PF21361">
    <property type="entry name" value="Sina_ZnF"/>
    <property type="match status" value="1"/>
</dbReference>
<evidence type="ECO:0000256" key="2">
    <source>
        <dbReference type="ARBA" id="ARBA00004906"/>
    </source>
</evidence>
<accession>A0AAV8WMJ9</accession>
<evidence type="ECO:0000256" key="9">
    <source>
        <dbReference type="ARBA" id="ARBA00022833"/>
    </source>
</evidence>
<dbReference type="PROSITE" id="PS51081">
    <property type="entry name" value="ZF_SIAH"/>
    <property type="match status" value="1"/>
</dbReference>
<dbReference type="GO" id="GO:0031624">
    <property type="term" value="F:ubiquitin conjugating enzyme binding"/>
    <property type="evidence" value="ECO:0007669"/>
    <property type="project" value="TreeGrafter"/>
</dbReference>
<gene>
    <name evidence="12" type="ORF">NQ314_020044</name>
</gene>
<evidence type="ECO:0000256" key="1">
    <source>
        <dbReference type="ARBA" id="ARBA00000900"/>
    </source>
</evidence>
<dbReference type="Proteomes" id="UP001162156">
    <property type="component" value="Unassembled WGS sequence"/>
</dbReference>
<comment type="pathway">
    <text evidence="2">Protein modification; protein ubiquitination.</text>
</comment>
<comment type="similarity">
    <text evidence="3">Belongs to the SINA (Seven in absentia) family.</text>
</comment>
<evidence type="ECO:0000313" key="12">
    <source>
        <dbReference type="EMBL" id="KAJ8927495.1"/>
    </source>
</evidence>
<sequence length="140" mass="16382">MCGDCITASSIKICPVCRGALTDTRCFQVEQIIEALQKGVKLSCSYSTKGCKFTLSHSEKEGHESECKFRKFQCEGKKFAKWKCDWSGEYADLHKHFKDYHNNHTWMEYRTEANIKICLERDYLDIQIISFFNGQHFFLL</sequence>
<evidence type="ECO:0000256" key="3">
    <source>
        <dbReference type="ARBA" id="ARBA00009119"/>
    </source>
</evidence>
<evidence type="ECO:0000256" key="6">
    <source>
        <dbReference type="ARBA" id="ARBA00022723"/>
    </source>
</evidence>
<reference evidence="12" key="1">
    <citation type="journal article" date="2023" name="Insect Mol. Biol.">
        <title>Genome sequencing provides insights into the evolution of gene families encoding plant cell wall-degrading enzymes in longhorned beetles.</title>
        <authorList>
            <person name="Shin N.R."/>
            <person name="Okamura Y."/>
            <person name="Kirsch R."/>
            <person name="Pauchet Y."/>
        </authorList>
    </citation>
    <scope>NUCLEOTIDE SEQUENCE</scope>
    <source>
        <strain evidence="12">RBIC_L_NR</strain>
    </source>
</reference>
<comment type="catalytic activity">
    <reaction evidence="1">
        <text>S-ubiquitinyl-[E2 ubiquitin-conjugating enzyme]-L-cysteine + [acceptor protein]-L-lysine = [E2 ubiquitin-conjugating enzyme]-L-cysteine + N(6)-ubiquitinyl-[acceptor protein]-L-lysine.</text>
        <dbReference type="EC" id="2.3.2.27"/>
    </reaction>
</comment>
<keyword evidence="6" id="KW-0479">Metal-binding</keyword>
<keyword evidence="8" id="KW-0833">Ubl conjugation pathway</keyword>
<dbReference type="InterPro" id="IPR013010">
    <property type="entry name" value="Znf_SIAH"/>
</dbReference>
<dbReference type="GO" id="GO:0061630">
    <property type="term" value="F:ubiquitin protein ligase activity"/>
    <property type="evidence" value="ECO:0007669"/>
    <property type="project" value="UniProtKB-EC"/>
</dbReference>
<dbReference type="SUPFAM" id="SSF49599">
    <property type="entry name" value="TRAF domain-like"/>
    <property type="match status" value="1"/>
</dbReference>
<keyword evidence="13" id="KW-1185">Reference proteome</keyword>
<evidence type="ECO:0000256" key="8">
    <source>
        <dbReference type="ARBA" id="ARBA00022786"/>
    </source>
</evidence>
<dbReference type="InterPro" id="IPR013083">
    <property type="entry name" value="Znf_RING/FYVE/PHD"/>
</dbReference>
<evidence type="ECO:0000256" key="10">
    <source>
        <dbReference type="PROSITE-ProRule" id="PRU00455"/>
    </source>
</evidence>
<dbReference type="InterPro" id="IPR004162">
    <property type="entry name" value="SINA-like_animal"/>
</dbReference>
<keyword evidence="5" id="KW-0808">Transferase</keyword>
<proteinExistence type="inferred from homology"/>
<dbReference type="PANTHER" id="PTHR45877">
    <property type="entry name" value="E3 UBIQUITIN-PROTEIN LIGASE SIAH2"/>
    <property type="match status" value="1"/>
</dbReference>